<dbReference type="AlphaFoldDB" id="A0A1Y1V5L4"/>
<gene>
    <name evidence="1" type="ORF">BCR36DRAFT_584563</name>
</gene>
<reference evidence="1 2" key="1">
    <citation type="submission" date="2016-08" db="EMBL/GenBank/DDBJ databases">
        <title>Genomes of anaerobic fungi encode conserved fungal cellulosomes for biomass hydrolysis.</title>
        <authorList>
            <consortium name="DOE Joint Genome Institute"/>
            <person name="Haitjema C.H."/>
            <person name="Gilmore S.P."/>
            <person name="Henske J.K."/>
            <person name="Solomon K.V."/>
            <person name="De Groot R."/>
            <person name="Kuo A."/>
            <person name="Mondo S.J."/>
            <person name="Salamov A.A."/>
            <person name="Labutti K."/>
            <person name="Zhao Z."/>
            <person name="Chiniquy J."/>
            <person name="Barry K."/>
            <person name="Brewer H.M."/>
            <person name="Purvine S.O."/>
            <person name="Wright A.T."/>
            <person name="Boxma B."/>
            <person name="Van Alen T."/>
            <person name="Hackstein J.H."/>
            <person name="Baker S.E."/>
            <person name="Grigoriev I.V."/>
            <person name="O'Malley M.A."/>
        </authorList>
    </citation>
    <scope>NUCLEOTIDE SEQUENCE [LARGE SCALE GENOMIC DNA]</scope>
    <source>
        <strain evidence="2">finn</strain>
    </source>
</reference>
<evidence type="ECO:0000313" key="2">
    <source>
        <dbReference type="Proteomes" id="UP000193719"/>
    </source>
</evidence>
<accession>A0A1Y1V5L4</accession>
<evidence type="ECO:0000313" key="1">
    <source>
        <dbReference type="EMBL" id="ORX47857.1"/>
    </source>
</evidence>
<proteinExistence type="predicted"/>
<dbReference type="OrthoDB" id="2147817at2759"/>
<dbReference type="Proteomes" id="UP000193719">
    <property type="component" value="Unassembled WGS sequence"/>
</dbReference>
<comment type="caution">
    <text evidence="1">The sequence shown here is derived from an EMBL/GenBank/DDBJ whole genome shotgun (WGS) entry which is preliminary data.</text>
</comment>
<keyword evidence="2" id="KW-1185">Reference proteome</keyword>
<organism evidence="1 2">
    <name type="scientific">Piromyces finnis</name>
    <dbReference type="NCBI Taxonomy" id="1754191"/>
    <lineage>
        <taxon>Eukaryota</taxon>
        <taxon>Fungi</taxon>
        <taxon>Fungi incertae sedis</taxon>
        <taxon>Chytridiomycota</taxon>
        <taxon>Chytridiomycota incertae sedis</taxon>
        <taxon>Neocallimastigomycetes</taxon>
        <taxon>Neocallimastigales</taxon>
        <taxon>Neocallimastigaceae</taxon>
        <taxon>Piromyces</taxon>
    </lineage>
</organism>
<protein>
    <submittedName>
        <fullName evidence="1">Uncharacterized protein</fullName>
    </submittedName>
</protein>
<sequence>MKSLAKKISQNFVRDSDGTVKDVTNDIVQINKGLKKKKSIKDMMVDTFKNPFSYLKSENNGLPKNGNIKDIKYTTFSSSDYESVFSKPVDPVSLTKSDPSRLIYVPKCIMQETDIQTDIQSSIFENGNSFENNINDSTTVNSKEFNDISVQVAFQSDQSFEQSEEKENQSLRSTFYSDISNENQQITNKKNKDKKDKKSSLFSLNFIKSKLSFSKSEINTFCNDNKLTSYERYENYSSDNEMADISEDETAIELKVFHPNKLIDEKNMILEPKYEKKVNFQYESIENNI</sequence>
<name>A0A1Y1V5L4_9FUNG</name>
<reference evidence="1 2" key="2">
    <citation type="submission" date="2016-08" db="EMBL/GenBank/DDBJ databases">
        <title>Pervasive Adenine N6-methylation of Active Genes in Fungi.</title>
        <authorList>
            <consortium name="DOE Joint Genome Institute"/>
            <person name="Mondo S.J."/>
            <person name="Dannebaum R.O."/>
            <person name="Kuo R.C."/>
            <person name="Labutti K."/>
            <person name="Haridas S."/>
            <person name="Kuo A."/>
            <person name="Salamov A."/>
            <person name="Ahrendt S.R."/>
            <person name="Lipzen A."/>
            <person name="Sullivan W."/>
            <person name="Andreopoulos W.B."/>
            <person name="Clum A."/>
            <person name="Lindquist E."/>
            <person name="Daum C."/>
            <person name="Ramamoorthy G.K."/>
            <person name="Gryganskyi A."/>
            <person name="Culley D."/>
            <person name="Magnuson J.K."/>
            <person name="James T.Y."/>
            <person name="O'Malley M.A."/>
            <person name="Stajich J.E."/>
            <person name="Spatafora J.W."/>
            <person name="Visel A."/>
            <person name="Grigoriev I.V."/>
        </authorList>
    </citation>
    <scope>NUCLEOTIDE SEQUENCE [LARGE SCALE GENOMIC DNA]</scope>
    <source>
        <strain evidence="2">finn</strain>
    </source>
</reference>
<dbReference type="EMBL" id="MCFH01000029">
    <property type="protein sequence ID" value="ORX47857.1"/>
    <property type="molecule type" value="Genomic_DNA"/>
</dbReference>